<dbReference type="AlphaFoldDB" id="U2S7A5"/>
<keyword evidence="1" id="KW-0472">Membrane</keyword>
<keyword evidence="1" id="KW-1133">Transmembrane helix</keyword>
<gene>
    <name evidence="2" type="ORF">HMPREF1983_00734</name>
</gene>
<reference evidence="2 3" key="1">
    <citation type="submission" date="2013-08" db="EMBL/GenBank/DDBJ databases">
        <authorList>
            <person name="Weinstock G."/>
            <person name="Sodergren E."/>
            <person name="Wylie T."/>
            <person name="Fulton L."/>
            <person name="Fulton R."/>
            <person name="Fronick C."/>
            <person name="O'Laughlin M."/>
            <person name="Godfrey J."/>
            <person name="Miner T."/>
            <person name="Herter B."/>
            <person name="Appelbaum E."/>
            <person name="Cordes M."/>
            <person name="Lek S."/>
            <person name="Wollam A."/>
            <person name="Pepin K.H."/>
            <person name="Palsikar V.B."/>
            <person name="Mitreva M."/>
            <person name="Wilson R.K."/>
        </authorList>
    </citation>
    <scope>NUCLEOTIDE SEQUENCE [LARGE SCALE GENOMIC DNA]</scope>
    <source>
        <strain evidence="2 3">ATCC 700627</strain>
    </source>
</reference>
<keyword evidence="1" id="KW-0812">Transmembrane</keyword>
<evidence type="ECO:0000313" key="2">
    <source>
        <dbReference type="EMBL" id="ERK58707.1"/>
    </source>
</evidence>
<sequence>MTTLKRNLLISTGVYMLFYLGPILVNPFAILNIAEAFVVALLVYGGFYLSYIFLYTNKSKLDERTKNTIITIIIMILALIIYYNPFTFPTMFNIIINKYVAIFLLVGLLVVLLLVAQRTKSVYILAILFAPSIIQGILMRSSNRAMLFYLNNPNFTLYCIVVLFAIYYIYYNRRR</sequence>
<comment type="caution">
    <text evidence="2">The sequence shown here is derived from an EMBL/GenBank/DDBJ whole genome shotgun (WGS) entry which is preliminary data.</text>
</comment>
<dbReference type="HOGENOM" id="CLU_1530399_0_0_9"/>
<dbReference type="EMBL" id="AWVP01000044">
    <property type="protein sequence ID" value="ERK58707.1"/>
    <property type="molecule type" value="Genomic_DNA"/>
</dbReference>
<accession>U2S7A5</accession>
<protein>
    <submittedName>
        <fullName evidence="2">Uncharacterized protein</fullName>
    </submittedName>
</protein>
<evidence type="ECO:0000313" key="3">
    <source>
        <dbReference type="Proteomes" id="UP000016637"/>
    </source>
</evidence>
<dbReference type="RefSeq" id="WP_021753379.1">
    <property type="nucleotide sequence ID" value="NZ_KI271860.1"/>
</dbReference>
<evidence type="ECO:0000256" key="1">
    <source>
        <dbReference type="SAM" id="Phobius"/>
    </source>
</evidence>
<name>U2S7A5_9BACL</name>
<feature type="transmembrane region" description="Helical" evidence="1">
    <location>
        <begin position="7"/>
        <end position="30"/>
    </location>
</feature>
<feature type="transmembrane region" description="Helical" evidence="1">
    <location>
        <begin position="96"/>
        <end position="115"/>
    </location>
</feature>
<feature type="transmembrane region" description="Helical" evidence="1">
    <location>
        <begin position="122"/>
        <end position="143"/>
    </location>
</feature>
<feature type="transmembrane region" description="Helical" evidence="1">
    <location>
        <begin position="36"/>
        <end position="55"/>
    </location>
</feature>
<dbReference type="eggNOG" id="ENOG503050H">
    <property type="taxonomic scope" value="Bacteria"/>
</dbReference>
<organism evidence="2 3">
    <name type="scientific">Gemella bergeri ATCC 700627</name>
    <dbReference type="NCBI Taxonomy" id="1321820"/>
    <lineage>
        <taxon>Bacteria</taxon>
        <taxon>Bacillati</taxon>
        <taxon>Bacillota</taxon>
        <taxon>Bacilli</taxon>
        <taxon>Bacillales</taxon>
        <taxon>Gemellaceae</taxon>
        <taxon>Gemella</taxon>
    </lineage>
</organism>
<keyword evidence="3" id="KW-1185">Reference proteome</keyword>
<dbReference type="PATRIC" id="fig|1321820.3.peg.718"/>
<dbReference type="Proteomes" id="UP000016637">
    <property type="component" value="Unassembled WGS sequence"/>
</dbReference>
<feature type="transmembrane region" description="Helical" evidence="1">
    <location>
        <begin position="67"/>
        <end position="84"/>
    </location>
</feature>
<feature type="transmembrane region" description="Helical" evidence="1">
    <location>
        <begin position="155"/>
        <end position="171"/>
    </location>
</feature>
<proteinExistence type="predicted"/>